<accession>A0A3L0VST1</accession>
<proteinExistence type="predicted"/>
<dbReference type="AlphaFoldDB" id="A0A3L0VST1"/>
<dbReference type="EMBL" id="RNRV01000001">
    <property type="protein sequence ID" value="MHO02948.1"/>
    <property type="molecule type" value="Genomic_DNA"/>
</dbReference>
<gene>
    <name evidence="2" type="ORF">D9F05_00885</name>
</gene>
<dbReference type="Pfam" id="PF04606">
    <property type="entry name" value="Ogr_Delta"/>
    <property type="match status" value="1"/>
</dbReference>
<evidence type="ECO:0000259" key="1">
    <source>
        <dbReference type="Pfam" id="PF04606"/>
    </source>
</evidence>
<organism evidence="2">
    <name type="scientific">Escherichia coli</name>
    <dbReference type="NCBI Taxonomy" id="562"/>
    <lineage>
        <taxon>Bacteria</taxon>
        <taxon>Pseudomonadati</taxon>
        <taxon>Pseudomonadota</taxon>
        <taxon>Gammaproteobacteria</taxon>
        <taxon>Enterobacterales</taxon>
        <taxon>Enterobacteriaceae</taxon>
        <taxon>Escherichia</taxon>
    </lineage>
</organism>
<feature type="domain" description="Zinc finger Ogr/Delta-type" evidence="1">
    <location>
        <begin position="5"/>
        <end position="47"/>
    </location>
</feature>
<reference evidence="2" key="1">
    <citation type="submission" date="2018-10" db="EMBL/GenBank/DDBJ databases">
        <authorList>
            <consortium name="NARMS: The National Antimicrobial Resistance Monitoring System"/>
        </authorList>
    </citation>
    <scope>NUCLEOTIDE SEQUENCE [LARGE SCALE GENOMIC DNA]</scope>
    <source>
        <strain evidence="2">CVM N17EC0388</strain>
    </source>
</reference>
<dbReference type="InterPro" id="IPR007684">
    <property type="entry name" value="Znf_Ogr/Delta"/>
</dbReference>
<sequence>MRFPCPHCGSRSAIRSTNRMSPLTGILRCRCNNDDCGFVFQVGVEVTGYYVASATPNPAINLQKLNGVGRHWEPGVNFKDVSPIRSTIRPFQAVEEERNKTKEKA</sequence>
<name>A0A3L0VST1_ECOLX</name>
<comment type="caution">
    <text evidence="2">The sequence shown here is derived from an EMBL/GenBank/DDBJ whole genome shotgun (WGS) entry which is preliminary data.</text>
</comment>
<protein>
    <recommendedName>
        <fullName evidence="1">Zinc finger Ogr/Delta-type domain-containing protein</fullName>
    </recommendedName>
</protein>
<evidence type="ECO:0000313" key="2">
    <source>
        <dbReference type="EMBL" id="MHO02948.1"/>
    </source>
</evidence>